<accession>A0A3S9WJ47</accession>
<dbReference type="CDD" id="cd12797">
    <property type="entry name" value="M23_peptidase"/>
    <property type="match status" value="1"/>
</dbReference>
<dbReference type="GO" id="GO:0004222">
    <property type="term" value="F:metalloendopeptidase activity"/>
    <property type="evidence" value="ECO:0007669"/>
    <property type="project" value="TreeGrafter"/>
</dbReference>
<sequence>MLFGAGTLLGAAAVSADVLSPGLSATAAGTYLRPCGDVRISDSWQGHKNRNPPSAEPGTDYAVEVGTAVRAATDGVIIDRKDSTSTATGRYLALRADDGNYLRYLHLLSSIVAVGTRVTRGQVIAYSGASGFGSENGYGAHVHVSLWVNGTPSQQGFAASVDFENYVVGPTQPSEPVKYYVTRYDNTVWAVTPSAIIPLTFAQWQAAGSPPPFSAPTDYVRYPWSTTISAVTMFGTPQSRWIWRHLTLDEWNRVGRPTPRIAGWIKDSVYYQWAGSSQIFVQDAGGVKHALTYAEWQASGFQPFEKRSTQGFVKLSWDGNIAFLTDFAAGKGGPITQKQWAAEGYPTPTVAMRFPGDQLYKFNGDPTIWYAGPTVNRPITYAEWGMLGYPTPTIRR</sequence>
<dbReference type="InterPro" id="IPR016047">
    <property type="entry name" value="M23ase_b-sheet_dom"/>
</dbReference>
<dbReference type="PANTHER" id="PTHR21666">
    <property type="entry name" value="PEPTIDASE-RELATED"/>
    <property type="match status" value="1"/>
</dbReference>
<evidence type="ECO:0000313" key="2">
    <source>
        <dbReference type="EMBL" id="AZS40116.1"/>
    </source>
</evidence>
<dbReference type="InterPro" id="IPR011055">
    <property type="entry name" value="Dup_hybrid_motif"/>
</dbReference>
<keyword evidence="2" id="KW-0378">Hydrolase</keyword>
<gene>
    <name evidence="2" type="primary">mepM_3</name>
    <name evidence="2" type="ORF">CVS54_01439</name>
</gene>
<evidence type="ECO:0000259" key="1">
    <source>
        <dbReference type="Pfam" id="PF01551"/>
    </source>
</evidence>
<dbReference type="Pfam" id="PF01551">
    <property type="entry name" value="Peptidase_M23"/>
    <property type="match status" value="1"/>
</dbReference>
<dbReference type="PANTHER" id="PTHR21666:SF270">
    <property type="entry name" value="MUREIN HYDROLASE ACTIVATOR ENVC"/>
    <property type="match status" value="1"/>
</dbReference>
<organism evidence="2 3">
    <name type="scientific">Microbacterium oxydans</name>
    <dbReference type="NCBI Taxonomy" id="82380"/>
    <lineage>
        <taxon>Bacteria</taxon>
        <taxon>Bacillati</taxon>
        <taxon>Actinomycetota</taxon>
        <taxon>Actinomycetes</taxon>
        <taxon>Micrococcales</taxon>
        <taxon>Microbacteriaceae</taxon>
        <taxon>Microbacterium</taxon>
    </lineage>
</organism>
<reference evidence="2 3" key="1">
    <citation type="submission" date="2018-08" db="EMBL/GenBank/DDBJ databases">
        <title>Microbacterium oxydans strain HG3.</title>
        <authorList>
            <person name="ORTET P."/>
        </authorList>
    </citation>
    <scope>NUCLEOTIDE SEQUENCE [LARGE SCALE GENOMIC DNA]</scope>
    <source>
        <strain evidence="2 3">HG3</strain>
    </source>
</reference>
<dbReference type="EMBL" id="CP031422">
    <property type="protein sequence ID" value="AZS40116.1"/>
    <property type="molecule type" value="Genomic_DNA"/>
</dbReference>
<dbReference type="RefSeq" id="WP_046749363.1">
    <property type="nucleotide sequence ID" value="NZ_CP031422.1"/>
</dbReference>
<dbReference type="InterPro" id="IPR050570">
    <property type="entry name" value="Cell_wall_metabolism_enzyme"/>
</dbReference>
<dbReference type="SUPFAM" id="SSF51261">
    <property type="entry name" value="Duplicated hybrid motif"/>
    <property type="match status" value="1"/>
</dbReference>
<name>A0A3S9WJ47_9MICO</name>
<evidence type="ECO:0000313" key="3">
    <source>
        <dbReference type="Proteomes" id="UP000274841"/>
    </source>
</evidence>
<protein>
    <submittedName>
        <fullName evidence="2">Murein DD-endopeptidase MepM</fullName>
        <ecNumber evidence="2">3.4.24.-</ecNumber>
    </submittedName>
</protein>
<feature type="domain" description="M23ase beta-sheet core" evidence="1">
    <location>
        <begin position="57"/>
        <end position="153"/>
    </location>
</feature>
<dbReference type="Gene3D" id="2.70.70.10">
    <property type="entry name" value="Glucose Permease (Domain IIA)"/>
    <property type="match status" value="1"/>
</dbReference>
<dbReference type="Proteomes" id="UP000274841">
    <property type="component" value="Chromosome"/>
</dbReference>
<proteinExistence type="predicted"/>
<dbReference type="KEGG" id="moy:CVS54_01439"/>
<dbReference type="AlphaFoldDB" id="A0A3S9WJ47"/>
<dbReference type="EC" id="3.4.24.-" evidence="2"/>